<keyword evidence="1" id="KW-1133">Transmembrane helix</keyword>
<gene>
    <name evidence="2" type="ORF">MARGE09_P1187</name>
</gene>
<keyword evidence="1" id="KW-0812">Transmembrane</keyword>
<evidence type="ECO:0000313" key="2">
    <source>
        <dbReference type="EMBL" id="BCD96987.1"/>
    </source>
</evidence>
<feature type="transmembrane region" description="Helical" evidence="1">
    <location>
        <begin position="12"/>
        <end position="31"/>
    </location>
</feature>
<dbReference type="RefSeq" id="WP_236986466.1">
    <property type="nucleotide sequence ID" value="NZ_AP023086.1"/>
</dbReference>
<evidence type="ECO:0000313" key="3">
    <source>
        <dbReference type="Proteomes" id="UP001320119"/>
    </source>
</evidence>
<keyword evidence="1" id="KW-0472">Membrane</keyword>
<reference evidence="2 3" key="1">
    <citation type="journal article" date="2022" name="IScience">
        <title>An ultrasensitive nanofiber-based assay for enzymatic hydrolysis and deep-sea microbial degradation of cellulose.</title>
        <authorList>
            <person name="Tsudome M."/>
            <person name="Tachioka M."/>
            <person name="Miyazaki M."/>
            <person name="Uchimura K."/>
            <person name="Tsuda M."/>
            <person name="Takaki Y."/>
            <person name="Deguchi S."/>
        </authorList>
    </citation>
    <scope>NUCLEOTIDE SEQUENCE [LARGE SCALE GENOMIC DNA]</scope>
    <source>
        <strain evidence="2 3">GE09</strain>
    </source>
</reference>
<protein>
    <recommendedName>
        <fullName evidence="4">DUF1552 domain-containing protein</fullName>
    </recommendedName>
</protein>
<evidence type="ECO:0008006" key="4">
    <source>
        <dbReference type="Google" id="ProtNLM"/>
    </source>
</evidence>
<dbReference type="Pfam" id="PF07586">
    <property type="entry name" value="HXXSHH"/>
    <property type="match status" value="1"/>
</dbReference>
<keyword evidence="3" id="KW-1185">Reference proteome</keyword>
<dbReference type="EMBL" id="AP023086">
    <property type="protein sequence ID" value="BCD96987.1"/>
    <property type="molecule type" value="Genomic_DNA"/>
</dbReference>
<dbReference type="InterPro" id="IPR006311">
    <property type="entry name" value="TAT_signal"/>
</dbReference>
<organism evidence="2 3">
    <name type="scientific">Marinagarivorans cellulosilyticus</name>
    <dbReference type="NCBI Taxonomy" id="2721545"/>
    <lineage>
        <taxon>Bacteria</taxon>
        <taxon>Pseudomonadati</taxon>
        <taxon>Pseudomonadota</taxon>
        <taxon>Gammaproteobacteria</taxon>
        <taxon>Cellvibrionales</taxon>
        <taxon>Cellvibrionaceae</taxon>
        <taxon>Marinagarivorans</taxon>
    </lineage>
</organism>
<accession>A0AAN1WG59</accession>
<dbReference type="PROSITE" id="PS51318">
    <property type="entry name" value="TAT"/>
    <property type="match status" value="1"/>
</dbReference>
<name>A0AAN1WG59_9GAMM</name>
<sequence length="467" mass="50540">MSHNDKYTRRALLGRVGGAAAVTALTPFLPYTEAEAAVAAKPRYCYWFTPVNPKSSLVDPTLSTSTAEESNLNFRGAYTDLNSMNNKMSLYRGLTNMARKDGDLGGGHRDSWVSMLVGAAPKRGRVSAGGTDLGGGAGIGNYSSIDQFIANELPKSGVTTPLKDIRFGWEHAKDGLNSVSFYKGAEQLRDGQPSRLFKRMFDVSGQGGAGLDQTYKKNVLDYVYGDLKRVQGKLTADDRIRLEKHLDSIDEVQRVISAAESNSGSCEIPDSLENNVIRLDQAVLAFSKLTALAFNCDLTRVAGGQFLPYQGGNSYHKIQAQGLNTLGNKVNATWHSATHDKGGSGADVSAFIRGVQKYRCKMYLDLINELNSFDEPTGGTLLDSSIVHWYVEISKDHKVSDLFNLIAGGAGHFKMGKQFIVGGKTGDNANATQNMLLTSIANAMGLPIQNFGEAKYHNGPVPNKYLA</sequence>
<dbReference type="Proteomes" id="UP001320119">
    <property type="component" value="Chromosome"/>
</dbReference>
<dbReference type="InterPro" id="IPR011447">
    <property type="entry name" value="DUF1552"/>
</dbReference>
<dbReference type="KEGG" id="marq:MARGE09_P1187"/>
<proteinExistence type="predicted"/>
<dbReference type="AlphaFoldDB" id="A0AAN1WG59"/>
<evidence type="ECO:0000256" key="1">
    <source>
        <dbReference type="SAM" id="Phobius"/>
    </source>
</evidence>